<evidence type="ECO:0000313" key="2">
    <source>
        <dbReference type="EMBL" id="AST58075.1"/>
    </source>
</evidence>
<accession>A0A223I0N4</accession>
<dbReference type="InterPro" id="IPR011576">
    <property type="entry name" value="Pyridox_Oxase_N"/>
</dbReference>
<proteinExistence type="predicted"/>
<dbReference type="SUPFAM" id="SSF50475">
    <property type="entry name" value="FMN-binding split barrel"/>
    <property type="match status" value="1"/>
</dbReference>
<dbReference type="EMBL" id="CP016893">
    <property type="protein sequence ID" value="AST58075.1"/>
    <property type="molecule type" value="Genomic_DNA"/>
</dbReference>
<feature type="domain" description="Pyridoxamine 5'-phosphate oxidase N-terminal" evidence="1">
    <location>
        <begin position="3"/>
        <end position="90"/>
    </location>
</feature>
<dbReference type="AlphaFoldDB" id="A0A223I0N4"/>
<gene>
    <name evidence="2" type="ORF">Thert_02136</name>
</gene>
<dbReference type="InterPro" id="IPR052917">
    <property type="entry name" value="Stress-Dev_Protein"/>
</dbReference>
<dbReference type="RefSeq" id="WP_094397540.1">
    <property type="nucleotide sequence ID" value="NZ_CP016893.1"/>
</dbReference>
<dbReference type="Pfam" id="PF01243">
    <property type="entry name" value="PNPOx_N"/>
    <property type="match status" value="1"/>
</dbReference>
<evidence type="ECO:0000313" key="3">
    <source>
        <dbReference type="Proteomes" id="UP000214975"/>
    </source>
</evidence>
<protein>
    <submittedName>
        <fullName evidence="2">Pyridoxamine 5'-phosphate oxidase-related FMN-binding protein</fullName>
    </submittedName>
</protein>
<evidence type="ECO:0000259" key="1">
    <source>
        <dbReference type="Pfam" id="PF01243"/>
    </source>
</evidence>
<dbReference type="Proteomes" id="UP000214975">
    <property type="component" value="Chromosome"/>
</dbReference>
<reference evidence="2 3" key="1">
    <citation type="submission" date="2016-08" db="EMBL/GenBank/DDBJ databases">
        <title>A novel genetic cassette of butanologenic Thermoanaerobacterium thermosaccharolyticum that directly convert cellulose to butanol.</title>
        <authorList>
            <person name="Li T."/>
            <person name="He J."/>
        </authorList>
    </citation>
    <scope>NUCLEOTIDE SEQUENCE [LARGE SCALE GENOMIC DNA]</scope>
    <source>
        <strain evidence="2 3">TG57</strain>
    </source>
</reference>
<dbReference type="PANTHER" id="PTHR34818:SF1">
    <property type="entry name" value="PROTEIN BLI-3"/>
    <property type="match status" value="1"/>
</dbReference>
<organism evidence="2 3">
    <name type="scientific">Thermoanaerobacterium thermosaccharolyticum</name>
    <name type="common">Clostridium thermosaccharolyticum</name>
    <dbReference type="NCBI Taxonomy" id="1517"/>
    <lineage>
        <taxon>Bacteria</taxon>
        <taxon>Bacillati</taxon>
        <taxon>Bacillota</taxon>
        <taxon>Clostridia</taxon>
        <taxon>Thermoanaerobacterales</taxon>
        <taxon>Thermoanaerobacteraceae</taxon>
        <taxon>Thermoanaerobacterium</taxon>
    </lineage>
</organism>
<name>A0A223I0N4_THETR</name>
<dbReference type="PANTHER" id="PTHR34818">
    <property type="entry name" value="PROTEIN BLI-3"/>
    <property type="match status" value="1"/>
</dbReference>
<dbReference type="Gene3D" id="2.30.110.10">
    <property type="entry name" value="Electron Transport, Fmn-binding Protein, Chain A"/>
    <property type="match status" value="1"/>
</dbReference>
<sequence>MNEVVNFLSENPVLYLATIGRDGKPKVRPFQFMLEKDGKLFFCTSNQKEVYKEIKLNPYVEFSTTNQNNVWIRISGRIKFSNDLEVKTTIIEHNPLVKSIYKTPDNPIFEIFYLDDAKAVIADFSGQPPKQYNL</sequence>
<dbReference type="InterPro" id="IPR012349">
    <property type="entry name" value="Split_barrel_FMN-bd"/>
</dbReference>